<gene>
    <name evidence="1" type="ORF">HMPREF0077_1557</name>
</gene>
<organism evidence="1 2">
    <name type="scientific">Anaerococcus tetradius ATCC 35098</name>
    <dbReference type="NCBI Taxonomy" id="525255"/>
    <lineage>
        <taxon>Bacteria</taxon>
        <taxon>Bacillati</taxon>
        <taxon>Bacillota</taxon>
        <taxon>Tissierellia</taxon>
        <taxon>Tissierellales</taxon>
        <taxon>Peptoniphilaceae</taxon>
        <taxon>Anaerococcus</taxon>
    </lineage>
</organism>
<sequence>MINLFIYIPCYKGNIKKQDDTEIDWGIYNKSFNKQAIENV</sequence>
<name>C2CJ97_9FIRM</name>
<dbReference type="EMBL" id="ACGC01000106">
    <property type="protein sequence ID" value="EEI82362.1"/>
    <property type="molecule type" value="Genomic_DNA"/>
</dbReference>
<dbReference type="AlphaFoldDB" id="C2CJ97"/>
<comment type="caution">
    <text evidence="1">The sequence shown here is derived from an EMBL/GenBank/DDBJ whole genome shotgun (WGS) entry which is preliminary data.</text>
</comment>
<accession>C2CJ97</accession>
<evidence type="ECO:0000313" key="1">
    <source>
        <dbReference type="EMBL" id="EEI82362.1"/>
    </source>
</evidence>
<protein>
    <submittedName>
        <fullName evidence="1">Uncharacterized protein</fullName>
    </submittedName>
</protein>
<reference evidence="1 2" key="1">
    <citation type="submission" date="2009-01" db="EMBL/GenBank/DDBJ databases">
        <authorList>
            <person name="Qin X."/>
            <person name="Bachman B."/>
            <person name="Battles P."/>
            <person name="Bell A."/>
            <person name="Bess C."/>
            <person name="Bickham C."/>
            <person name="Chaboub L."/>
            <person name="Chen D."/>
            <person name="Coyle M."/>
            <person name="Deiros D.R."/>
            <person name="Dinh H."/>
            <person name="Forbes L."/>
            <person name="Fowler G."/>
            <person name="Francisco L."/>
            <person name="Fu Q."/>
            <person name="Gubbala S."/>
            <person name="Hale W."/>
            <person name="Han Y."/>
            <person name="Hemphill L."/>
            <person name="Highlander S.K."/>
            <person name="Hirani K."/>
            <person name="Hogues M."/>
            <person name="Jackson L."/>
            <person name="Jakkamsetti A."/>
            <person name="Javaid M."/>
            <person name="Jiang H."/>
            <person name="Korchina V."/>
            <person name="Kovar C."/>
            <person name="Lara F."/>
            <person name="Lee S."/>
            <person name="Mata R."/>
            <person name="Mathew T."/>
            <person name="Moen C."/>
            <person name="Morales K."/>
            <person name="Munidasa M."/>
            <person name="Nazareth L."/>
            <person name="Ngo R."/>
            <person name="Nguyen L."/>
            <person name="Okwuonu G."/>
            <person name="Ongeri F."/>
            <person name="Patil S."/>
            <person name="Petrosino J."/>
            <person name="Pham C."/>
            <person name="Pham P."/>
            <person name="Pu L.-L."/>
            <person name="Puazo M."/>
            <person name="Raj R."/>
            <person name="Reid J."/>
            <person name="Rouhana J."/>
            <person name="Saada N."/>
            <person name="Shang Y."/>
            <person name="Simmons D."/>
            <person name="Thornton R."/>
            <person name="Warren J."/>
            <person name="Weissenberger G."/>
            <person name="Zhang J."/>
            <person name="Zhang L."/>
            <person name="Zhou C."/>
            <person name="Zhu D."/>
            <person name="Muzny D."/>
            <person name="Worley K."/>
            <person name="Gibbs R."/>
        </authorList>
    </citation>
    <scope>NUCLEOTIDE SEQUENCE [LARGE SCALE GENOMIC DNA]</scope>
    <source>
        <strain evidence="1 2">ATCC 35098</strain>
    </source>
</reference>
<dbReference type="Proteomes" id="UP000003744">
    <property type="component" value="Unassembled WGS sequence"/>
</dbReference>
<proteinExistence type="predicted"/>
<evidence type="ECO:0000313" key="2">
    <source>
        <dbReference type="Proteomes" id="UP000003744"/>
    </source>
</evidence>
<dbReference type="HOGENOM" id="CLU_3284015_0_0_9"/>